<organism evidence="1 2">
    <name type="scientific">Citrus sinensis</name>
    <name type="common">Sweet orange</name>
    <name type="synonym">Citrus aurantium var. sinensis</name>
    <dbReference type="NCBI Taxonomy" id="2711"/>
    <lineage>
        <taxon>Eukaryota</taxon>
        <taxon>Viridiplantae</taxon>
        <taxon>Streptophyta</taxon>
        <taxon>Embryophyta</taxon>
        <taxon>Tracheophyta</taxon>
        <taxon>Spermatophyta</taxon>
        <taxon>Magnoliopsida</taxon>
        <taxon>eudicotyledons</taxon>
        <taxon>Gunneridae</taxon>
        <taxon>Pentapetalae</taxon>
        <taxon>rosids</taxon>
        <taxon>malvids</taxon>
        <taxon>Sapindales</taxon>
        <taxon>Rutaceae</taxon>
        <taxon>Aurantioideae</taxon>
        <taxon>Citrus</taxon>
    </lineage>
</organism>
<evidence type="ECO:0000313" key="1">
    <source>
        <dbReference type="EMBL" id="KAH9711162.1"/>
    </source>
</evidence>
<dbReference type="Proteomes" id="UP000829398">
    <property type="component" value="Chromosome 7"/>
</dbReference>
<keyword evidence="2" id="KW-1185">Reference proteome</keyword>
<name>A0ACB8J0A0_CITSI</name>
<sequence length="881" mass="99717">MPLGKRGLKRSPSSSSSTTSTTVTTIAFVALCVLGVWMLTGKTFSPPKTTTTATSDSGFSFSNEPETLKATEKNEHTVFEDNPGVLPIDAIQTGDPNQTHYTITNDKGSGGSDKQDEGNASSGGDDDSKMSDEQKVKKIIEEQKKQNEVDTQMSEDKTLIENQQFFVFDNNAKSSTEEMIKQQQLRENAGNQTLNANDPENHISDEDKRRSIEKHQEQHVQQKEETPFHSFSDQIVPYLQPPPQQEVQVSDSPKSENVTQETEQENTEETDGKRAKEHKLTNSNSGVSETWNPDGRNTGSSPKESLESRKSWSTQASQSQNEKERRKDESEGDEGNGNIDGYTWRLCNETTGPDFIPCLDNTKAIQQLRTTAHYEHRERHCPEEGPVCLVPLPEGYKVPIPWPKSRDKIWYRNVPHPMLAEVKGHQNWVRVTGEIITFPGGGTQFIHGALHYIDFIQQVSFPTGSEIQAVPKIAWGKYTRVSLDVGCGVASFGGYLFERDVLTMSFAPKDEHDAQIQFALERGIPAISAVMGTKRLQFPRNVFDLVHCARCRVPWHIDGGKLLLELNRVLRPGGYFVWSATPVYQKLGEDVEIWNAMSNLTVSMCWELVTIKMDKLNSAGFAIYRKPTTNECYEKRNQMTPPMCQNEDDPNAAWYVPLQACVHRVPVDKDERGSQWPEAWPHRLQRPPYWLNSSQMGIYGRPAPQDFTRDYKHWRYVVSTSYMSGLGINWSNVRNVMDMRAVYGGFAAALKDLQVWVMNVVNVNSPDTLPIIYERGLFGIYHDWCESFSTYPRSYDLLHADHLFSQLKNRCKLVPVMAEVDRIVRPGGKLIVRDEPSAVTEVENFLKSLHWEILFAFSKDQEGVLSAQKGNWQPDTYQPSS</sequence>
<keyword evidence="1" id="KW-0489">Methyltransferase</keyword>
<comment type="caution">
    <text evidence="1">The sequence shown here is derived from an EMBL/GenBank/DDBJ whole genome shotgun (WGS) entry which is preliminary data.</text>
</comment>
<accession>A0ACB8J0A0</accession>
<protein>
    <submittedName>
        <fullName evidence="1">Methyltransferase PMT27</fullName>
    </submittedName>
</protein>
<reference evidence="2" key="1">
    <citation type="journal article" date="2023" name="Hortic. Res.">
        <title>A chromosome-level phased genome enabling allele-level studies in sweet orange: a case study on citrus Huanglongbing tolerance.</title>
        <authorList>
            <person name="Wu B."/>
            <person name="Yu Q."/>
            <person name="Deng Z."/>
            <person name="Duan Y."/>
            <person name="Luo F."/>
            <person name="Gmitter F. Jr."/>
        </authorList>
    </citation>
    <scope>NUCLEOTIDE SEQUENCE [LARGE SCALE GENOMIC DNA]</scope>
    <source>
        <strain evidence="2">cv. Valencia</strain>
    </source>
</reference>
<gene>
    <name evidence="1" type="ORF">KPL71_019671</name>
</gene>
<keyword evidence="1" id="KW-0808">Transferase</keyword>
<dbReference type="EMBL" id="CM039176">
    <property type="protein sequence ID" value="KAH9711162.1"/>
    <property type="molecule type" value="Genomic_DNA"/>
</dbReference>
<evidence type="ECO:0000313" key="2">
    <source>
        <dbReference type="Proteomes" id="UP000829398"/>
    </source>
</evidence>
<proteinExistence type="predicted"/>